<organism evidence="1 2">
    <name type="scientific">Trichonephila clavata</name>
    <name type="common">Joro spider</name>
    <name type="synonym">Nephila clavata</name>
    <dbReference type="NCBI Taxonomy" id="2740835"/>
    <lineage>
        <taxon>Eukaryota</taxon>
        <taxon>Metazoa</taxon>
        <taxon>Ecdysozoa</taxon>
        <taxon>Arthropoda</taxon>
        <taxon>Chelicerata</taxon>
        <taxon>Arachnida</taxon>
        <taxon>Araneae</taxon>
        <taxon>Araneomorphae</taxon>
        <taxon>Entelegynae</taxon>
        <taxon>Araneoidea</taxon>
        <taxon>Nephilidae</taxon>
        <taxon>Trichonephila</taxon>
    </lineage>
</organism>
<name>A0A8X6GXF9_TRICU</name>
<protein>
    <submittedName>
        <fullName evidence="1">Uncharacterized protein</fullName>
    </submittedName>
</protein>
<proteinExistence type="predicted"/>
<dbReference type="AlphaFoldDB" id="A0A8X6GXF9"/>
<dbReference type="Proteomes" id="UP000887116">
    <property type="component" value="Unassembled WGS sequence"/>
</dbReference>
<evidence type="ECO:0000313" key="2">
    <source>
        <dbReference type="Proteomes" id="UP000887116"/>
    </source>
</evidence>
<sequence length="125" mass="15014">MRTSLFELSDHEILRRNGFRARVLIYFHFIYQAKGISPSIQGRRCTSEVLQFWIFFPLELEESESRVLWREYRMFFNHVLFLYGCSESNDSPLKQKVSIEMFAMDNAQKVESEWMCRKGSLELQQ</sequence>
<gene>
    <name evidence="1" type="ORF">TNCT_406901</name>
</gene>
<dbReference type="EMBL" id="BMAO01007012">
    <property type="protein sequence ID" value="GFR13067.1"/>
    <property type="molecule type" value="Genomic_DNA"/>
</dbReference>
<reference evidence="1" key="1">
    <citation type="submission" date="2020-07" db="EMBL/GenBank/DDBJ databases">
        <title>Multicomponent nature underlies the extraordinary mechanical properties of spider dragline silk.</title>
        <authorList>
            <person name="Kono N."/>
            <person name="Nakamura H."/>
            <person name="Mori M."/>
            <person name="Yoshida Y."/>
            <person name="Ohtoshi R."/>
            <person name="Malay A.D."/>
            <person name="Moran D.A.P."/>
            <person name="Tomita M."/>
            <person name="Numata K."/>
            <person name="Arakawa K."/>
        </authorList>
    </citation>
    <scope>NUCLEOTIDE SEQUENCE</scope>
</reference>
<accession>A0A8X6GXF9</accession>
<evidence type="ECO:0000313" key="1">
    <source>
        <dbReference type="EMBL" id="GFR13067.1"/>
    </source>
</evidence>
<comment type="caution">
    <text evidence="1">The sequence shown here is derived from an EMBL/GenBank/DDBJ whole genome shotgun (WGS) entry which is preliminary data.</text>
</comment>
<keyword evidence="2" id="KW-1185">Reference proteome</keyword>